<dbReference type="EMBL" id="AE000513">
    <property type="protein sequence ID" value="AAF09861.1"/>
    <property type="molecule type" value="Genomic_DNA"/>
</dbReference>
<dbReference type="GO" id="GO:0006637">
    <property type="term" value="P:acyl-CoA metabolic process"/>
    <property type="evidence" value="ECO:0000318"/>
    <property type="project" value="GO_Central"/>
</dbReference>
<evidence type="ECO:0000259" key="5">
    <source>
        <dbReference type="PROSITE" id="PS51770"/>
    </source>
</evidence>
<dbReference type="GO" id="GO:0009062">
    <property type="term" value="P:fatty acid catabolic process"/>
    <property type="evidence" value="ECO:0000318"/>
    <property type="project" value="GO_Central"/>
</dbReference>
<dbReference type="KEGG" id="dra:DR_0279"/>
<accession>Q9RXN1</accession>
<dbReference type="PIR" id="C75539">
    <property type="entry name" value="C75539"/>
</dbReference>
<feature type="compositionally biased region" description="Pro residues" evidence="4">
    <location>
        <begin position="72"/>
        <end position="83"/>
    </location>
</feature>
<evidence type="ECO:0000256" key="2">
    <source>
        <dbReference type="ARBA" id="ARBA00022801"/>
    </source>
</evidence>
<dbReference type="InterPro" id="IPR033120">
    <property type="entry name" value="HOTDOG_ACOT"/>
</dbReference>
<dbReference type="SUPFAM" id="SSF54637">
    <property type="entry name" value="Thioesterase/thiol ester dehydrase-isomerase"/>
    <property type="match status" value="1"/>
</dbReference>
<dbReference type="InterPro" id="IPR006683">
    <property type="entry name" value="Thioestr_dom"/>
</dbReference>
<dbReference type="Pfam" id="PF03061">
    <property type="entry name" value="4HBT"/>
    <property type="match status" value="1"/>
</dbReference>
<organism evidence="6 7">
    <name type="scientific">Deinococcus radiodurans (strain ATCC 13939 / DSM 20539 / JCM 16871 / CCUG 27074 / LMG 4051 / NBRC 15346 / NCIMB 9279 / VKM B-1422 / R1)</name>
    <dbReference type="NCBI Taxonomy" id="243230"/>
    <lineage>
        <taxon>Bacteria</taxon>
        <taxon>Thermotogati</taxon>
        <taxon>Deinococcota</taxon>
        <taxon>Deinococci</taxon>
        <taxon>Deinococcales</taxon>
        <taxon>Deinococcaceae</taxon>
        <taxon>Deinococcus</taxon>
    </lineage>
</organism>
<feature type="domain" description="HotDog ACOT-type" evidence="5">
    <location>
        <begin position="85"/>
        <end position="197"/>
    </location>
</feature>
<evidence type="ECO:0000256" key="4">
    <source>
        <dbReference type="SAM" id="MobiDB-lite"/>
    </source>
</evidence>
<proteinExistence type="inferred from homology"/>
<dbReference type="AlphaFoldDB" id="Q9RXN1"/>
<dbReference type="InterPro" id="IPR040170">
    <property type="entry name" value="Cytosol_ACT"/>
</dbReference>
<dbReference type="STRING" id="243230.DR_0279"/>
<dbReference type="GO" id="GO:0005737">
    <property type="term" value="C:cytoplasm"/>
    <property type="evidence" value="ECO:0000318"/>
    <property type="project" value="GO_Central"/>
</dbReference>
<gene>
    <name evidence="6" type="ordered locus">DR_0279</name>
</gene>
<dbReference type="CDD" id="cd03442">
    <property type="entry name" value="BFIT_BACH"/>
    <property type="match status" value="1"/>
</dbReference>
<evidence type="ECO:0000313" key="6">
    <source>
        <dbReference type="EMBL" id="AAF09861.1"/>
    </source>
</evidence>
<dbReference type="PROSITE" id="PS51770">
    <property type="entry name" value="HOTDOG_ACOT"/>
    <property type="match status" value="1"/>
</dbReference>
<protein>
    <recommendedName>
        <fullName evidence="5">HotDog ACOT-type domain-containing protein</fullName>
    </recommendedName>
</protein>
<comment type="similarity">
    <text evidence="1">Belongs to the acyl coenzyme A hydrolase family.</text>
</comment>
<evidence type="ECO:0000313" key="7">
    <source>
        <dbReference type="Proteomes" id="UP000002524"/>
    </source>
</evidence>
<feature type="region of interest" description="Disordered" evidence="4">
    <location>
        <begin position="57"/>
        <end position="86"/>
    </location>
</feature>
<dbReference type="GO" id="GO:0052816">
    <property type="term" value="F:long-chain fatty acyl-CoA hydrolase activity"/>
    <property type="evidence" value="ECO:0000318"/>
    <property type="project" value="GO_Central"/>
</dbReference>
<dbReference type="HOGENOM" id="CLU_1243649_0_0_0"/>
<dbReference type="PATRIC" id="fig|243230.17.peg.444"/>
<evidence type="ECO:0000256" key="1">
    <source>
        <dbReference type="ARBA" id="ARBA00010458"/>
    </source>
</evidence>
<dbReference type="EnsemblBacteria" id="AAF09861">
    <property type="protein sequence ID" value="AAF09861"/>
    <property type="gene ID" value="DR_0279"/>
</dbReference>
<dbReference type="eggNOG" id="COG1607">
    <property type="taxonomic scope" value="Bacteria"/>
</dbReference>
<dbReference type="FunCoup" id="Q9RXN1">
    <property type="interactions" value="69"/>
</dbReference>
<dbReference type="Proteomes" id="UP000002524">
    <property type="component" value="Chromosome 1"/>
</dbReference>
<dbReference type="PANTHER" id="PTHR11049:SF24">
    <property type="entry name" value="CYTOSOLIC ACYL COENZYME A THIOESTER HYDROLASE"/>
    <property type="match status" value="1"/>
</dbReference>
<dbReference type="PANTHER" id="PTHR11049">
    <property type="entry name" value="ACYL COENZYME A THIOESTER HYDROLASE"/>
    <property type="match status" value="1"/>
</dbReference>
<dbReference type="InterPro" id="IPR029069">
    <property type="entry name" value="HotDog_dom_sf"/>
</dbReference>
<evidence type="ECO:0000256" key="3">
    <source>
        <dbReference type="PROSITE-ProRule" id="PRU01106"/>
    </source>
</evidence>
<feature type="region of interest" description="Disordered" evidence="4">
    <location>
        <begin position="195"/>
        <end position="222"/>
    </location>
</feature>
<dbReference type="InParanoid" id="Q9RXN1"/>
<name>Q9RXN1_DEIRA</name>
<dbReference type="GO" id="GO:0005829">
    <property type="term" value="C:cytosol"/>
    <property type="evidence" value="ECO:0000318"/>
    <property type="project" value="GO_Central"/>
</dbReference>
<reference evidence="6 7" key="1">
    <citation type="journal article" date="1999" name="Science">
        <title>Genome sequence of the radioresistant bacterium Deinococcus radiodurans R1.</title>
        <authorList>
            <person name="White O."/>
            <person name="Eisen J.A."/>
            <person name="Heidelberg J.F."/>
            <person name="Hickey E.K."/>
            <person name="Peterson J.D."/>
            <person name="Dodson R.J."/>
            <person name="Haft D.H."/>
            <person name="Gwinn M.L."/>
            <person name="Nelson W.C."/>
            <person name="Richardson D.L."/>
            <person name="Moffat K.S."/>
            <person name="Qin H."/>
            <person name="Jiang L."/>
            <person name="Pamphile W."/>
            <person name="Crosby M."/>
            <person name="Shen M."/>
            <person name="Vamathevan J.J."/>
            <person name="Lam P."/>
            <person name="McDonald L."/>
            <person name="Utterback T."/>
            <person name="Zalewski C."/>
            <person name="Makarova K.S."/>
            <person name="Aravind L."/>
            <person name="Daly M.J."/>
            <person name="Minton K.W."/>
            <person name="Fleischmann R.D."/>
            <person name="Ketchum K.A."/>
            <person name="Nelson K.E."/>
            <person name="Salzberg S."/>
            <person name="Smith H.O."/>
            <person name="Venter J.C."/>
            <person name="Fraser C.M."/>
        </authorList>
    </citation>
    <scope>NUCLEOTIDE SEQUENCE [LARGE SCALE GENOMIC DNA]</scope>
    <source>
        <strain evidence="7">ATCC 13939 / DSM 20539 / JCM 16871 / LMG 4051 / NBRC 15346 / NCIMB 9279 / R1 / VKM B-1422</strain>
    </source>
</reference>
<dbReference type="PaxDb" id="243230-DR_0279"/>
<dbReference type="SMR" id="Q9RXN1"/>
<sequence length="222" mass="23439">MAVRVCCHAPPGVSNHLFTFCAGNLTTGFSGGSVTSQKGGAAGLPTCSRRCPRGCLPGSDPLPRHPRRYAPPVTPPVTPPTTPAPRSRARMLELVFPKDTNYHGTAFGGWVLALMDKAASVAAVRHAGGNVVTARMDGVDFHVPIRVGDAVALDARVIRVGRSSMTIRVDVYRENMASGEQQLATGGLFTFVALGEDGKPRPVPPLPEGSTDSEQPDYEARP</sequence>
<dbReference type="DNASU" id="1799274"/>
<keyword evidence="2 3" id="KW-0378">Hydrolase</keyword>
<keyword evidence="7" id="KW-1185">Reference proteome</keyword>
<dbReference type="OrthoDB" id="9791628at2"/>
<dbReference type="Gene3D" id="3.10.129.10">
    <property type="entry name" value="Hotdog Thioesterase"/>
    <property type="match status" value="1"/>
</dbReference>